<evidence type="ECO:0000313" key="1">
    <source>
        <dbReference type="EMBL" id="CAG8852932.1"/>
    </source>
</evidence>
<comment type="caution">
    <text evidence="1">The sequence shown here is derived from an EMBL/GenBank/DDBJ whole genome shotgun (WGS) entry which is preliminary data.</text>
</comment>
<dbReference type="Proteomes" id="UP000789901">
    <property type="component" value="Unassembled WGS sequence"/>
</dbReference>
<feature type="non-terminal residue" evidence="1">
    <location>
        <position position="41"/>
    </location>
</feature>
<protein>
    <submittedName>
        <fullName evidence="1">20773_t:CDS:1</fullName>
    </submittedName>
</protein>
<keyword evidence="2" id="KW-1185">Reference proteome</keyword>
<accession>A0ABN7XCK3</accession>
<reference evidence="1 2" key="1">
    <citation type="submission" date="2021-06" db="EMBL/GenBank/DDBJ databases">
        <authorList>
            <person name="Kallberg Y."/>
            <person name="Tangrot J."/>
            <person name="Rosling A."/>
        </authorList>
    </citation>
    <scope>NUCLEOTIDE SEQUENCE [LARGE SCALE GENOMIC DNA]</scope>
    <source>
        <strain evidence="1 2">120-4 pot B 10/14</strain>
    </source>
</reference>
<feature type="non-terminal residue" evidence="1">
    <location>
        <position position="1"/>
    </location>
</feature>
<dbReference type="EMBL" id="CAJVQB010117911">
    <property type="protein sequence ID" value="CAG8852932.1"/>
    <property type="molecule type" value="Genomic_DNA"/>
</dbReference>
<gene>
    <name evidence="1" type="ORF">GMARGA_LOCUS41753</name>
</gene>
<proteinExistence type="predicted"/>
<sequence>LKKVSETLRLGFFDTKFASWNKRICELFITVGVLFVESPFI</sequence>
<evidence type="ECO:0000313" key="2">
    <source>
        <dbReference type="Proteomes" id="UP000789901"/>
    </source>
</evidence>
<organism evidence="1 2">
    <name type="scientific">Gigaspora margarita</name>
    <dbReference type="NCBI Taxonomy" id="4874"/>
    <lineage>
        <taxon>Eukaryota</taxon>
        <taxon>Fungi</taxon>
        <taxon>Fungi incertae sedis</taxon>
        <taxon>Mucoromycota</taxon>
        <taxon>Glomeromycotina</taxon>
        <taxon>Glomeromycetes</taxon>
        <taxon>Diversisporales</taxon>
        <taxon>Gigasporaceae</taxon>
        <taxon>Gigaspora</taxon>
    </lineage>
</organism>
<name>A0ABN7XCK3_GIGMA</name>